<dbReference type="EMBL" id="CP015583">
    <property type="protein sequence ID" value="APT58412.1"/>
    <property type="molecule type" value="Genomic_DNA"/>
</dbReference>
<reference evidence="6" key="3">
    <citation type="submission" date="2023-09" db="EMBL/GenBank/DDBJ databases">
        <authorList>
            <person name="Schober I."/>
            <person name="Bunk B."/>
        </authorList>
    </citation>
    <scope>NUCLEOTIDE SEQUENCE</scope>
    <source>
        <strain evidence="6">DSM 103800</strain>
    </source>
</reference>
<keyword evidence="8" id="KW-1185">Reference proteome</keyword>
<evidence type="ECO:0000259" key="4">
    <source>
        <dbReference type="Pfam" id="PF00496"/>
    </source>
</evidence>
<comment type="subcellular location">
    <subcellularLocation>
        <location evidence="1">Periplasm</location>
    </subcellularLocation>
</comment>
<feature type="domain" description="Solute-binding protein family 5" evidence="4">
    <location>
        <begin position="84"/>
        <end position="434"/>
    </location>
</feature>
<evidence type="ECO:0000256" key="2">
    <source>
        <dbReference type="ARBA" id="ARBA00005695"/>
    </source>
</evidence>
<dbReference type="RefSeq" id="WP_075799175.1">
    <property type="nucleotide sequence ID" value="NZ_CP015583.1"/>
</dbReference>
<sequence>MRPTRRHLLGGGLAAVLPGQRAIAQTASGTDSRPVLRIGVADLPPTLEPAKELSNVGTRITYSVFDTLIRRDFLSSPDGGGARLVPHLATEWRREGERDLLVTLRPGVRFHNGDLLTAEDVVFTFARMMGGQPLLVEAKSYFPTLESVTAEGPLAVRFRTRVPDILLEQRLASWCSWIVNKRAYEERGLEGFGQAPVGTGPYRLRSLRRDQAIVLDAFDDYWMGRPTARSVEFRGIPQVAGRTAALLAGDIDLATNIPPDQVEELQGRSGIDLRSVVLANVHVLVFDQRGAGLADKRVRQALGLAIDRELLVKTLWNGAALVPHSHNFPEYGDMFLPDRSLRYDPERARALLREAGYDGTEITYRTQANYYTNALPAAQVLVEMWKAVGLNVRLQVVENAAQLRPAAGGQISNWSNSTRLPDPLGAIWIVWGPGSTPQVSKSWASTEAFNRAGHALEGETDPAKRRALFADMLDAWEDEAPGTILYQPAEFYAVRSNIRWRPCTFYFMDLRPDNLSFA</sequence>
<dbReference type="EMBL" id="JAVVDO010000007">
    <property type="protein sequence ID" value="MDT8330709.1"/>
    <property type="molecule type" value="Genomic_DNA"/>
</dbReference>
<protein>
    <submittedName>
        <fullName evidence="5 6">ABC transporter substrate-binding protein</fullName>
    </submittedName>
</protein>
<name>A0A1L7AI25_9PROT</name>
<dbReference type="GO" id="GO:0015833">
    <property type="term" value="P:peptide transport"/>
    <property type="evidence" value="ECO:0007669"/>
    <property type="project" value="TreeGrafter"/>
</dbReference>
<dbReference type="AlphaFoldDB" id="A0A1L7AI25"/>
<dbReference type="InterPro" id="IPR000914">
    <property type="entry name" value="SBP_5_dom"/>
</dbReference>
<dbReference type="GO" id="GO:0043190">
    <property type="term" value="C:ATP-binding cassette (ABC) transporter complex"/>
    <property type="evidence" value="ECO:0007669"/>
    <property type="project" value="InterPro"/>
</dbReference>
<reference evidence="5 7" key="1">
    <citation type="submission" date="2016-05" db="EMBL/GenBank/DDBJ databases">
        <title>Complete Genome and Methylome Analysis of Psychrotrophic Bacterial Isolates from Antarctic Lake Untersee.</title>
        <authorList>
            <person name="Fomenkov A."/>
            <person name="Akimov V.N."/>
            <person name="Vasilyeva L.V."/>
            <person name="Andersen D."/>
            <person name="Vincze T."/>
            <person name="Roberts R.J."/>
        </authorList>
    </citation>
    <scope>NUCLEOTIDE SEQUENCE [LARGE SCALE GENOMIC DNA]</scope>
    <source>
        <strain evidence="5 7">U14-5</strain>
    </source>
</reference>
<evidence type="ECO:0000313" key="5">
    <source>
        <dbReference type="EMBL" id="APT58412.1"/>
    </source>
</evidence>
<dbReference type="Pfam" id="PF00496">
    <property type="entry name" value="SBP_bac_5"/>
    <property type="match status" value="1"/>
</dbReference>
<accession>A0A1L7AI25</accession>
<dbReference type="Proteomes" id="UP000185494">
    <property type="component" value="Chromosome 1"/>
</dbReference>
<evidence type="ECO:0000256" key="3">
    <source>
        <dbReference type="ARBA" id="ARBA00022729"/>
    </source>
</evidence>
<evidence type="ECO:0000256" key="1">
    <source>
        <dbReference type="ARBA" id="ARBA00004418"/>
    </source>
</evidence>
<dbReference type="Proteomes" id="UP001258945">
    <property type="component" value="Unassembled WGS sequence"/>
</dbReference>
<organism evidence="5 7">
    <name type="scientific">Roseomonas gilardii</name>
    <dbReference type="NCBI Taxonomy" id="257708"/>
    <lineage>
        <taxon>Bacteria</taxon>
        <taxon>Pseudomonadati</taxon>
        <taxon>Pseudomonadota</taxon>
        <taxon>Alphaproteobacteria</taxon>
        <taxon>Acetobacterales</taxon>
        <taxon>Roseomonadaceae</taxon>
        <taxon>Roseomonas</taxon>
    </lineage>
</organism>
<evidence type="ECO:0000313" key="8">
    <source>
        <dbReference type="Proteomes" id="UP001258945"/>
    </source>
</evidence>
<dbReference type="GO" id="GO:1904680">
    <property type="term" value="F:peptide transmembrane transporter activity"/>
    <property type="evidence" value="ECO:0007669"/>
    <property type="project" value="TreeGrafter"/>
</dbReference>
<keyword evidence="3" id="KW-0732">Signal</keyword>
<dbReference type="SUPFAM" id="SSF53850">
    <property type="entry name" value="Periplasmic binding protein-like II"/>
    <property type="match status" value="1"/>
</dbReference>
<dbReference type="KEGG" id="rgi:RGI145_16155"/>
<dbReference type="InterPro" id="IPR039424">
    <property type="entry name" value="SBP_5"/>
</dbReference>
<proteinExistence type="inferred from homology"/>
<evidence type="ECO:0000313" key="7">
    <source>
        <dbReference type="Proteomes" id="UP000185494"/>
    </source>
</evidence>
<dbReference type="PIRSF" id="PIRSF002741">
    <property type="entry name" value="MppA"/>
    <property type="match status" value="1"/>
</dbReference>
<gene>
    <name evidence="5" type="ORF">RGI145_16155</name>
    <name evidence="6" type="ORF">RQ831_06570</name>
</gene>
<dbReference type="PANTHER" id="PTHR30290">
    <property type="entry name" value="PERIPLASMIC BINDING COMPONENT OF ABC TRANSPORTER"/>
    <property type="match status" value="1"/>
</dbReference>
<dbReference type="Gene3D" id="3.90.76.10">
    <property type="entry name" value="Dipeptide-binding Protein, Domain 1"/>
    <property type="match status" value="1"/>
</dbReference>
<dbReference type="PANTHER" id="PTHR30290:SF38">
    <property type="entry name" value="D,D-DIPEPTIDE-BINDING PERIPLASMIC PROTEIN DDPA-RELATED"/>
    <property type="match status" value="1"/>
</dbReference>
<comment type="similarity">
    <text evidence="2">Belongs to the bacterial solute-binding protein 5 family.</text>
</comment>
<evidence type="ECO:0000313" key="6">
    <source>
        <dbReference type="EMBL" id="MDT8330709.1"/>
    </source>
</evidence>
<dbReference type="Gene3D" id="3.10.105.10">
    <property type="entry name" value="Dipeptide-binding Protein, Domain 3"/>
    <property type="match status" value="1"/>
</dbReference>
<dbReference type="CDD" id="cd08515">
    <property type="entry name" value="PBP2_NikA_DppA_OppA_like_10"/>
    <property type="match status" value="1"/>
</dbReference>
<dbReference type="Gene3D" id="3.40.190.10">
    <property type="entry name" value="Periplasmic binding protein-like II"/>
    <property type="match status" value="1"/>
</dbReference>
<reference evidence="6 8" key="2">
    <citation type="journal article" date="2019" name="Microb. Pathog.">
        <title>Comparison of VITEK 2, MALDI-TOF MS, 16S rRNA gene sequencing, and whole-genome sequencing for identification of Roseomonas mucosa.</title>
        <authorList>
            <person name="Rudolph W.W."/>
            <person name="Gunzer F."/>
            <person name="Trauth M."/>
            <person name="Bunk B."/>
            <person name="Bigge R."/>
            <person name="Schrottner P."/>
        </authorList>
    </citation>
    <scope>NUCLEOTIDE SEQUENCE [LARGE SCALE GENOMIC DNA]</scope>
    <source>
        <strain evidence="6 8">DSM 103800</strain>
    </source>
</reference>
<dbReference type="GO" id="GO:0030288">
    <property type="term" value="C:outer membrane-bounded periplasmic space"/>
    <property type="evidence" value="ECO:0007669"/>
    <property type="project" value="UniProtKB-ARBA"/>
</dbReference>
<dbReference type="InterPro" id="IPR030678">
    <property type="entry name" value="Peptide/Ni-bd"/>
</dbReference>
<dbReference type="STRING" id="257708.RGI145_16155"/>